<dbReference type="FunFam" id="3.30.160.60:FF:000912">
    <property type="entry name" value="Zinc finger protein 660"/>
    <property type="match status" value="2"/>
</dbReference>
<reference evidence="12 13" key="1">
    <citation type="journal article" date="2019" name="Sci. Rep.">
        <title>Orb-weaving spider Araneus ventricosus genome elucidates the spidroin gene catalogue.</title>
        <authorList>
            <person name="Kono N."/>
            <person name="Nakamura H."/>
            <person name="Ohtoshi R."/>
            <person name="Moran D.A.P."/>
            <person name="Shinohara A."/>
            <person name="Yoshida Y."/>
            <person name="Fujiwara M."/>
            <person name="Mori M."/>
            <person name="Tomita M."/>
            <person name="Arakawa K."/>
        </authorList>
    </citation>
    <scope>NUCLEOTIDE SEQUENCE [LARGE SCALE GENOMIC DNA]</scope>
</reference>
<dbReference type="AlphaFoldDB" id="A0A4Y2H8N3"/>
<dbReference type="GO" id="GO:0005634">
    <property type="term" value="C:nucleus"/>
    <property type="evidence" value="ECO:0007669"/>
    <property type="project" value="UniProtKB-SubCell"/>
</dbReference>
<dbReference type="InterPro" id="IPR013087">
    <property type="entry name" value="Znf_C2H2_type"/>
</dbReference>
<dbReference type="SMART" id="SM00355">
    <property type="entry name" value="ZnF_C2H2"/>
    <property type="match status" value="5"/>
</dbReference>
<evidence type="ECO:0000313" key="13">
    <source>
        <dbReference type="Proteomes" id="UP000499080"/>
    </source>
</evidence>
<evidence type="ECO:0000259" key="11">
    <source>
        <dbReference type="PROSITE" id="PS50157"/>
    </source>
</evidence>
<evidence type="ECO:0000313" key="12">
    <source>
        <dbReference type="EMBL" id="GBM61977.1"/>
    </source>
</evidence>
<sequence length="1178" mass="124946">MSDCSPPSDTPSGGEQEPTMVSVPVVGSTDNMATSWNNGLCSAEIMTSDSASYLHDADSTSGSMGACDDDRMMVDSSLRSSLTVNAIVTQESGSQESENSEDHLSVVDNITAQNFLRESDLMNAASSALGHKKSPSSADHEHNLLSLEQHSVTSSQDHMEMQSLLQEQQDLDGPVSNYHLDSSQTSELSVDSTPHLDIGSNLPEVVPGDGVCLSPSSNSSASSLDLSSGVSISSNIGLPPVSTIIRSSAKGRFEAFCRPSNINLIMGIPHYLSNNNSFDVMTSMNNIQRLSSSPCDSLNNVSLASPMEVSSSRHNACTDIVMENVDVPLSSSLVCSSTPIGHIESRCIKANTVMSSLGPDMMDKDALSDMTDSEHGFDLPSRTIPNFVGVVPLREIMHISTSPSQHLSPMAIEEMQKVAEISEQLQSGDGMEGPFSLHSEDESIARVMLSPHFSVENNIQHTDNYVDCISQRSQPASISAIETNVIMSTSNIDSSPKFTAAEIKAIEQRLSEHSRNAAMDDSMGESALDSEVIIPDCIETSQNSDIIYSDVHDVLSGDSEEQKILKAHNSTRSTIIEKNLLQQSQVVKNESTVITSAENLSSNKITAIKVSQNENNSDIITIRMAGKVAVSDGEHVTAVNPSAVTASVIQQLLRAQSPPTKLRTNMQRVPKGVITSVMSTKGDSIIHHDILVPTSSPSTVKKVDGSDPGISVSKDSMLVDNSNSSKDKLDISEHSVISHGSKSPSSSDEKEASLPNITTTVLPSLFTNLSASALASLQSSLSSALPLTSLPNISIGDSSAVISHLSSVSPTLSSPPLSPILLPSILSSTLRNVSSGVSSTLLDSIVTSNCVTSTSSMYSGLLKTVGLVKQEPGSGPLPPFTVVHGLSPLVKRSNLIGANPTSAQIPVVTIKQEPGSSRASVSASEFNPSIILNAGTALPGIASIHLPPAAAAVQLPVVVTSSVAISTSALTNPVPSQASTIAFAGSTPTSTVDSSAEKPSPDKKWNCLMCKNGSPCGLHPTQPRLTTPPQPVLSGDPAKPFQCTLCGKHLASKNVYQLHLRSHSGEKPFTCNLCGHHFSQKTSLTRHMRSHTGERPFPCDVCGKRFADKERIKIHMRTHTGEKPFACEVCGKRFSQKSTVKRHMSVHTGEKPFKCESCGKGFANRGNLNAHSKTHANT</sequence>
<dbReference type="SUPFAM" id="SSF57667">
    <property type="entry name" value="beta-beta-alpha zinc fingers"/>
    <property type="match status" value="3"/>
</dbReference>
<dbReference type="PANTHER" id="PTHR16515:SF49">
    <property type="entry name" value="GASTRULA ZINC FINGER PROTEIN XLCGF49.1-LIKE-RELATED"/>
    <property type="match status" value="1"/>
</dbReference>
<dbReference type="Pfam" id="PF00096">
    <property type="entry name" value="zf-C2H2"/>
    <property type="match status" value="4"/>
</dbReference>
<feature type="domain" description="C2H2-type" evidence="11">
    <location>
        <begin position="1069"/>
        <end position="1096"/>
    </location>
</feature>
<comment type="caution">
    <text evidence="12">The sequence shown here is derived from an EMBL/GenBank/DDBJ whole genome shotgun (WGS) entry which is preliminary data.</text>
</comment>
<keyword evidence="7" id="KW-0804">Transcription</keyword>
<dbReference type="Pfam" id="PF12874">
    <property type="entry name" value="zf-met"/>
    <property type="match status" value="1"/>
</dbReference>
<feature type="domain" description="C2H2-type" evidence="11">
    <location>
        <begin position="1153"/>
        <end position="1178"/>
    </location>
</feature>
<feature type="region of interest" description="Disordered" evidence="10">
    <location>
        <begin position="696"/>
        <end position="753"/>
    </location>
</feature>
<evidence type="ECO:0000256" key="4">
    <source>
        <dbReference type="ARBA" id="ARBA00022771"/>
    </source>
</evidence>
<comment type="subcellular location">
    <subcellularLocation>
        <location evidence="1">Nucleus</location>
    </subcellularLocation>
</comment>
<dbReference type="PROSITE" id="PS00028">
    <property type="entry name" value="ZINC_FINGER_C2H2_1"/>
    <property type="match status" value="5"/>
</dbReference>
<dbReference type="EMBL" id="BGPR01001793">
    <property type="protein sequence ID" value="GBM61977.1"/>
    <property type="molecule type" value="Genomic_DNA"/>
</dbReference>
<evidence type="ECO:0000256" key="3">
    <source>
        <dbReference type="ARBA" id="ARBA00022737"/>
    </source>
</evidence>
<organism evidence="12 13">
    <name type="scientific">Araneus ventricosus</name>
    <name type="common">Orbweaver spider</name>
    <name type="synonym">Epeira ventricosa</name>
    <dbReference type="NCBI Taxonomy" id="182803"/>
    <lineage>
        <taxon>Eukaryota</taxon>
        <taxon>Metazoa</taxon>
        <taxon>Ecdysozoa</taxon>
        <taxon>Arthropoda</taxon>
        <taxon>Chelicerata</taxon>
        <taxon>Arachnida</taxon>
        <taxon>Araneae</taxon>
        <taxon>Araneomorphae</taxon>
        <taxon>Entelegynae</taxon>
        <taxon>Araneoidea</taxon>
        <taxon>Araneidae</taxon>
        <taxon>Araneus</taxon>
    </lineage>
</organism>
<feature type="domain" description="C2H2-type" evidence="11">
    <location>
        <begin position="1125"/>
        <end position="1152"/>
    </location>
</feature>
<dbReference type="PROSITE" id="PS50157">
    <property type="entry name" value="ZINC_FINGER_C2H2_2"/>
    <property type="match status" value="5"/>
</dbReference>
<feature type="domain" description="C2H2-type" evidence="11">
    <location>
        <begin position="1041"/>
        <end position="1068"/>
    </location>
</feature>
<accession>A0A4Y2H8N3</accession>
<dbReference type="GO" id="GO:0006357">
    <property type="term" value="P:regulation of transcription by RNA polymerase II"/>
    <property type="evidence" value="ECO:0007669"/>
    <property type="project" value="UniProtKB-ARBA"/>
</dbReference>
<evidence type="ECO:0000256" key="6">
    <source>
        <dbReference type="ARBA" id="ARBA00023015"/>
    </source>
</evidence>
<dbReference type="FunFam" id="3.30.160.60:FF:001289">
    <property type="entry name" value="Zinc finger protein 574"/>
    <property type="match status" value="1"/>
</dbReference>
<evidence type="ECO:0000256" key="1">
    <source>
        <dbReference type="ARBA" id="ARBA00004123"/>
    </source>
</evidence>
<name>A0A4Y2H8N3_ARAVE</name>
<feature type="domain" description="C2H2-type" evidence="11">
    <location>
        <begin position="1097"/>
        <end position="1124"/>
    </location>
</feature>
<feature type="compositionally biased region" description="Polar residues" evidence="10">
    <location>
        <begin position="1"/>
        <end position="13"/>
    </location>
</feature>
<keyword evidence="5" id="KW-0862">Zinc</keyword>
<dbReference type="FunFam" id="3.30.160.60:FF:000446">
    <property type="entry name" value="Zinc finger protein"/>
    <property type="match status" value="1"/>
</dbReference>
<dbReference type="InterPro" id="IPR050331">
    <property type="entry name" value="Zinc_finger"/>
</dbReference>
<protein>
    <submittedName>
        <fullName evidence="12">Gastrula zinc finger protein XlCGF57.1</fullName>
    </submittedName>
</protein>
<dbReference type="OrthoDB" id="6436585at2759"/>
<keyword evidence="13" id="KW-1185">Reference proteome</keyword>
<evidence type="ECO:0000256" key="7">
    <source>
        <dbReference type="ARBA" id="ARBA00023163"/>
    </source>
</evidence>
<evidence type="ECO:0000256" key="5">
    <source>
        <dbReference type="ARBA" id="ARBA00022833"/>
    </source>
</evidence>
<keyword evidence="2" id="KW-0479">Metal-binding</keyword>
<gene>
    <name evidence="12" type="primary">ZG57_5</name>
    <name evidence="12" type="ORF">AVEN_140521_1</name>
</gene>
<dbReference type="GO" id="GO:0008270">
    <property type="term" value="F:zinc ion binding"/>
    <property type="evidence" value="ECO:0007669"/>
    <property type="project" value="UniProtKB-KW"/>
</dbReference>
<evidence type="ECO:0000256" key="9">
    <source>
        <dbReference type="PROSITE-ProRule" id="PRU00042"/>
    </source>
</evidence>
<evidence type="ECO:0000256" key="2">
    <source>
        <dbReference type="ARBA" id="ARBA00022723"/>
    </source>
</evidence>
<feature type="region of interest" description="Disordered" evidence="10">
    <location>
        <begin position="1"/>
        <end position="21"/>
    </location>
</feature>
<keyword evidence="4 9" id="KW-0863">Zinc-finger</keyword>
<keyword evidence="8" id="KW-0539">Nucleus</keyword>
<evidence type="ECO:0000256" key="8">
    <source>
        <dbReference type="ARBA" id="ARBA00023242"/>
    </source>
</evidence>
<evidence type="ECO:0000256" key="10">
    <source>
        <dbReference type="SAM" id="MobiDB-lite"/>
    </source>
</evidence>
<keyword evidence="6" id="KW-0805">Transcription regulation</keyword>
<dbReference type="InterPro" id="IPR036236">
    <property type="entry name" value="Znf_C2H2_sf"/>
</dbReference>
<dbReference type="Gene3D" id="3.30.160.60">
    <property type="entry name" value="Classic Zinc Finger"/>
    <property type="match status" value="5"/>
</dbReference>
<keyword evidence="3" id="KW-0677">Repeat</keyword>
<proteinExistence type="predicted"/>
<dbReference type="Proteomes" id="UP000499080">
    <property type="component" value="Unassembled WGS sequence"/>
</dbReference>
<dbReference type="PANTHER" id="PTHR16515">
    <property type="entry name" value="PR DOMAIN ZINC FINGER PROTEIN"/>
    <property type="match status" value="1"/>
</dbReference>